<keyword evidence="2" id="KW-0732">Signal</keyword>
<feature type="region of interest" description="Disordered" evidence="1">
    <location>
        <begin position="426"/>
        <end position="445"/>
    </location>
</feature>
<name>A0ABY7PH50_9BACT</name>
<keyword evidence="4" id="KW-1185">Reference proteome</keyword>
<dbReference type="InterPro" id="IPR024079">
    <property type="entry name" value="MetalloPept_cat_dom_sf"/>
</dbReference>
<gene>
    <name evidence="3" type="ORF">O9Z63_10415</name>
</gene>
<dbReference type="Pfam" id="PF13583">
    <property type="entry name" value="Reprolysin_4"/>
    <property type="match status" value="1"/>
</dbReference>
<dbReference type="Gene3D" id="3.40.390.10">
    <property type="entry name" value="Collagenase (Catalytic Domain)"/>
    <property type="match status" value="1"/>
</dbReference>
<dbReference type="InterPro" id="IPR013783">
    <property type="entry name" value="Ig-like_fold"/>
</dbReference>
<evidence type="ECO:0000313" key="3">
    <source>
        <dbReference type="EMBL" id="WBO82802.1"/>
    </source>
</evidence>
<dbReference type="EMBL" id="CP115396">
    <property type="protein sequence ID" value="WBO82802.1"/>
    <property type="molecule type" value="Genomic_DNA"/>
</dbReference>
<feature type="chain" id="PRO_5046133489" evidence="2">
    <location>
        <begin position="20"/>
        <end position="850"/>
    </location>
</feature>
<dbReference type="SUPFAM" id="SSF55486">
    <property type="entry name" value="Metalloproteases ('zincins'), catalytic domain"/>
    <property type="match status" value="1"/>
</dbReference>
<feature type="signal peptide" evidence="2">
    <location>
        <begin position="1"/>
        <end position="19"/>
    </location>
</feature>
<reference evidence="3 4" key="1">
    <citation type="journal article" date="2011" name="Int. J. Syst. Evol. Microbiol.">
        <title>Hymenobacter yonginensis sp. nov., isolated from a mesotrophic artificial lake.</title>
        <authorList>
            <person name="Joung Y."/>
            <person name="Cho S.H."/>
            <person name="Kim H."/>
            <person name="Kim S.B."/>
            <person name="Joh K."/>
        </authorList>
    </citation>
    <scope>NUCLEOTIDE SEQUENCE [LARGE SCALE GENOMIC DNA]</scope>
    <source>
        <strain evidence="3 4">KCTC 22745</strain>
    </source>
</reference>
<evidence type="ECO:0000313" key="4">
    <source>
        <dbReference type="Proteomes" id="UP001211872"/>
    </source>
</evidence>
<accession>A0ABY7PH50</accession>
<organism evidence="3 4">
    <name type="scientific">Hymenobacter yonginensis</name>
    <dbReference type="NCBI Taxonomy" id="748197"/>
    <lineage>
        <taxon>Bacteria</taxon>
        <taxon>Pseudomonadati</taxon>
        <taxon>Bacteroidota</taxon>
        <taxon>Cytophagia</taxon>
        <taxon>Cytophagales</taxon>
        <taxon>Hymenobacteraceae</taxon>
        <taxon>Hymenobacter</taxon>
    </lineage>
</organism>
<proteinExistence type="predicted"/>
<feature type="compositionally biased region" description="Polar residues" evidence="1">
    <location>
        <begin position="426"/>
        <end position="437"/>
    </location>
</feature>
<dbReference type="Gene3D" id="2.60.40.10">
    <property type="entry name" value="Immunoglobulins"/>
    <property type="match status" value="1"/>
</dbReference>
<dbReference type="RefSeq" id="WP_270125138.1">
    <property type="nucleotide sequence ID" value="NZ_CP115396.1"/>
</dbReference>
<sequence>MKALSILLPALMLAGVLRAQPTVPARGLSAGPWRESATKLLPATLRQARALLLDEPALARLLQAAPAETQASRGVLLPLPLPDGRIDTFSVWQTPVLHPALAARYPAIRTFAGRSLTRPGVTGRFDLTPQGFHAYVRGGGQGPEFVDPVPAEPGRYAAFAAADQQPDPVWRCLTTGQLELTSTAGRTQAAPFGSQLLTYRLALACTGEYATRVCQPAAPTVPATLAAMTTAVNRVTGIYEQEIGVRLQLIVNNTVLIFLDGATDPYTNTSGSTMLTENRNTLRDLIGADNYDIGHVFSTGGGGIASLGVVCLGATTGSANIRNQKARGVTGLPNPTGDAFYVDYVAHEMGHQFGGNHTFNSETNSCGGGNRNDATAIEPGSGSTIMAYAGICGADNIQSRSDAFFHAISQDEIRTYITSGGGSTCPVSSSTGNTPPSVNAGPDYTIPRGTPFVLTGSGTDTNNDVLAYSWEQTNPDNTPTGGTPAAAATSTTAPLFRSFAPGASPSRTFPRLADILAGTNTTGEILPQVARVLRFRLTARDNRSGVSSDEALVTVLDVNPFLITNANTPFTQAPNSTFTLTWDQTGTTAAPISAGTVNILFSADGGLTFPYLLAAATPNDGSQQIVLPNLTTSTGRLRVQPIGQVFFDINNANITLAGPLPVTLTSFEATAHNGTIETRWTTAQELRNAGFEVQAQGPGETGFRTRAFVAGQGTSSTPRTYQHTLRNLAPGRWHLRLHQLDQSSAAAPEGSYTAVRTVQLQAGAAAVQVWPNPALTDRPATASIYLPAGGPAQLELYDLLGRRVLSLPLELAAGGTEVPLPLRGVPAGLYVWQLTADGHARLQGRLELLP</sequence>
<protein>
    <submittedName>
        <fullName evidence="3">M12 family metallo-peptidase</fullName>
    </submittedName>
</protein>
<evidence type="ECO:0000256" key="1">
    <source>
        <dbReference type="SAM" id="MobiDB-lite"/>
    </source>
</evidence>
<evidence type="ECO:0000256" key="2">
    <source>
        <dbReference type="SAM" id="SignalP"/>
    </source>
</evidence>
<dbReference type="Proteomes" id="UP001211872">
    <property type="component" value="Chromosome"/>
</dbReference>